<keyword evidence="3" id="KW-0732">Signal</keyword>
<dbReference type="AlphaFoldDB" id="A0ABD3RAH2"/>
<feature type="chain" id="PRO_5044767072" description="Peptidase S1 domain-containing protein" evidence="3">
    <location>
        <begin position="18"/>
        <end position="715"/>
    </location>
</feature>
<comment type="caution">
    <text evidence="5">The sequence shown here is derived from an EMBL/GenBank/DDBJ whole genome shotgun (WGS) entry which is preliminary data.</text>
</comment>
<keyword evidence="1" id="KW-0843">Virulence</keyword>
<dbReference type="PANTHER" id="PTHR33683">
    <property type="entry name" value="1, PUTATIVE-RELATED"/>
    <property type="match status" value="1"/>
</dbReference>
<sequence>RIFFLLVCFFALGVNRPSPRPVYARGEELEPSMPPTCETLVPYAYDSGAIGGAATNLTIVSHSNATWIQLDLSLTRLASNARLIVRGDTATQVLDSHALSYASNGYSAVFFGDSVTVSVGLVVPTAASSSSSSRVVVSNVLVGGQCEEDAGVGIQTICGTDDRVPSYDVRQGRIVLNGSCTAWLVSESVFVTAGHCGIPKAASRMYFTYGPRGEVVPPEKQYAVEMSTYKRVYGNGRDWAAGRLMPNAITGWLAGMAQGDWYAIDTNAPIVDTDIRITGYGTDDDPTRNLMQQTHVRKVSQVTSTSVQYNADTMPGNSGGPVLNENTNKVVAIHTNGGCTSSGGSNIGKLFYNDVMSHINYLKSLPRPTFGPTTRPTSRPTGPTTRPTSRPTSRPSTSKPTSGSPTSRPSTYKPTSNMPSARPTNTPSTSQPTSARPTNKPSTTPQASSNQTQPPILPPTTIPTTAKPTSTRPTTDNPSTRIPSGRPTSTPTSNGPTTDNPSTRIPSGRPTSTPTSNRPTTDNPSTRIPSGRPTSTPTLTPSNRPTTSRPTFVLSTPTCTVESPTSRSCVMRNGVMFDVLAKTTAISITSIAINVNNGTIVQVWTKTGTSVGFEADMSYWTKIKEFNFSGTGMITIPLSQTVTITAGQRRAFYVTMAAGNAYVIYGKNRTTDTASTIIVQDTYLLVDAGSAVKYPFGSDFVSPRFFVGRIAYMTN</sequence>
<feature type="signal peptide" evidence="3">
    <location>
        <begin position="1"/>
        <end position="17"/>
    </location>
</feature>
<dbReference type="EMBL" id="JALLPB020000413">
    <property type="protein sequence ID" value="KAL3809377.1"/>
    <property type="molecule type" value="Genomic_DNA"/>
</dbReference>
<evidence type="ECO:0000259" key="4">
    <source>
        <dbReference type="Pfam" id="PF00089"/>
    </source>
</evidence>
<feature type="non-terminal residue" evidence="5">
    <location>
        <position position="1"/>
    </location>
</feature>
<feature type="compositionally biased region" description="Polar residues" evidence="2">
    <location>
        <begin position="435"/>
        <end position="451"/>
    </location>
</feature>
<dbReference type="InterPro" id="IPR001254">
    <property type="entry name" value="Trypsin_dom"/>
</dbReference>
<reference evidence="5 6" key="1">
    <citation type="submission" date="2024-10" db="EMBL/GenBank/DDBJ databases">
        <title>Updated reference genomes for cyclostephanoid diatoms.</title>
        <authorList>
            <person name="Roberts W.R."/>
            <person name="Alverson A.J."/>
        </authorList>
    </citation>
    <scope>NUCLEOTIDE SEQUENCE [LARGE SCALE GENOMIC DNA]</scope>
    <source>
        <strain evidence="5 6">AJA228-03</strain>
    </source>
</reference>
<feature type="compositionally biased region" description="Polar residues" evidence="2">
    <location>
        <begin position="553"/>
        <end position="565"/>
    </location>
</feature>
<dbReference type="PROSITE" id="PS00134">
    <property type="entry name" value="TRYPSIN_HIS"/>
    <property type="match status" value="1"/>
</dbReference>
<dbReference type="Pfam" id="PF00089">
    <property type="entry name" value="Trypsin"/>
    <property type="match status" value="1"/>
</dbReference>
<name>A0ABD3RAH2_9STRA</name>
<evidence type="ECO:0000313" key="6">
    <source>
        <dbReference type="Proteomes" id="UP001530377"/>
    </source>
</evidence>
<dbReference type="Gene3D" id="2.40.10.10">
    <property type="entry name" value="Trypsin-like serine proteases"/>
    <property type="match status" value="2"/>
</dbReference>
<dbReference type="InterPro" id="IPR043504">
    <property type="entry name" value="Peptidase_S1_PA_chymotrypsin"/>
</dbReference>
<dbReference type="SUPFAM" id="SSF50494">
    <property type="entry name" value="Trypsin-like serine proteases"/>
    <property type="match status" value="1"/>
</dbReference>
<evidence type="ECO:0000256" key="2">
    <source>
        <dbReference type="SAM" id="MobiDB-lite"/>
    </source>
</evidence>
<gene>
    <name evidence="5" type="ORF">ACHAXA_007453</name>
</gene>
<feature type="domain" description="Peptidase S1" evidence="4">
    <location>
        <begin position="173"/>
        <end position="342"/>
    </location>
</feature>
<dbReference type="PANTHER" id="PTHR33683:SF46">
    <property type="entry name" value="SUSHI DOMAIN-CONTAINING PROTEIN"/>
    <property type="match status" value="1"/>
</dbReference>
<dbReference type="InterPro" id="IPR018114">
    <property type="entry name" value="TRYPSIN_HIS"/>
</dbReference>
<feature type="region of interest" description="Disordered" evidence="2">
    <location>
        <begin position="364"/>
        <end position="565"/>
    </location>
</feature>
<feature type="compositionally biased region" description="Low complexity" evidence="2">
    <location>
        <begin position="423"/>
        <end position="434"/>
    </location>
</feature>
<evidence type="ECO:0000313" key="5">
    <source>
        <dbReference type="EMBL" id="KAL3809377.1"/>
    </source>
</evidence>
<evidence type="ECO:0000256" key="3">
    <source>
        <dbReference type="SAM" id="SignalP"/>
    </source>
</evidence>
<evidence type="ECO:0000256" key="1">
    <source>
        <dbReference type="ARBA" id="ARBA00023026"/>
    </source>
</evidence>
<protein>
    <recommendedName>
        <fullName evidence="4">Peptidase S1 domain-containing protein</fullName>
    </recommendedName>
</protein>
<feature type="compositionally biased region" description="Low complexity" evidence="2">
    <location>
        <begin position="462"/>
        <end position="551"/>
    </location>
</feature>
<dbReference type="InterPro" id="IPR009003">
    <property type="entry name" value="Peptidase_S1_PA"/>
</dbReference>
<dbReference type="Proteomes" id="UP001530377">
    <property type="component" value="Unassembled WGS sequence"/>
</dbReference>
<organism evidence="5 6">
    <name type="scientific">Cyclostephanos tholiformis</name>
    <dbReference type="NCBI Taxonomy" id="382380"/>
    <lineage>
        <taxon>Eukaryota</taxon>
        <taxon>Sar</taxon>
        <taxon>Stramenopiles</taxon>
        <taxon>Ochrophyta</taxon>
        <taxon>Bacillariophyta</taxon>
        <taxon>Coscinodiscophyceae</taxon>
        <taxon>Thalassiosirophycidae</taxon>
        <taxon>Stephanodiscales</taxon>
        <taxon>Stephanodiscaceae</taxon>
        <taxon>Cyclostephanos</taxon>
    </lineage>
</organism>
<accession>A0ABD3RAH2</accession>
<proteinExistence type="predicted"/>
<feature type="compositionally biased region" description="Low complexity" evidence="2">
    <location>
        <begin position="366"/>
        <end position="411"/>
    </location>
</feature>
<keyword evidence="6" id="KW-1185">Reference proteome</keyword>